<dbReference type="AlphaFoldDB" id="A0A037ZJQ3"/>
<comment type="caution">
    <text evidence="1">The sequence shown here is derived from an EMBL/GenBank/DDBJ whole genome shotgun (WGS) entry which is preliminary data.</text>
</comment>
<accession>A0A037ZJQ3</accession>
<organism evidence="1 2">
    <name type="scientific">Actibacterium mucosum KCTC 23349</name>
    <dbReference type="NCBI Taxonomy" id="1454373"/>
    <lineage>
        <taxon>Bacteria</taxon>
        <taxon>Pseudomonadati</taxon>
        <taxon>Pseudomonadota</taxon>
        <taxon>Alphaproteobacteria</taxon>
        <taxon>Rhodobacterales</taxon>
        <taxon>Roseobacteraceae</taxon>
        <taxon>Actibacterium</taxon>
    </lineage>
</organism>
<dbReference type="OrthoDB" id="7862841at2"/>
<gene>
    <name evidence="1" type="ORF">ACMU_08365</name>
</gene>
<proteinExistence type="predicted"/>
<keyword evidence="2" id="KW-1185">Reference proteome</keyword>
<evidence type="ECO:0000313" key="1">
    <source>
        <dbReference type="EMBL" id="KAJ55782.1"/>
    </source>
</evidence>
<dbReference type="Proteomes" id="UP000026249">
    <property type="component" value="Unassembled WGS sequence"/>
</dbReference>
<evidence type="ECO:0000313" key="2">
    <source>
        <dbReference type="Proteomes" id="UP000026249"/>
    </source>
</evidence>
<dbReference type="EMBL" id="JFKE01000003">
    <property type="protein sequence ID" value="KAJ55782.1"/>
    <property type="molecule type" value="Genomic_DNA"/>
</dbReference>
<evidence type="ECO:0008006" key="3">
    <source>
        <dbReference type="Google" id="ProtNLM"/>
    </source>
</evidence>
<sequence length="79" mass="8955">MGTTNLNISVIDKRMLKQSEAASYTGLPIKHFKTACPVRPVELKQGTLLWDRRDIDLWIDDVKSGLVTDTRETILDRLG</sequence>
<dbReference type="RefSeq" id="WP_035257715.1">
    <property type="nucleotide sequence ID" value="NZ_JFKE01000003.1"/>
</dbReference>
<protein>
    <recommendedName>
        <fullName evidence="3">Helix-turn-helix domain-containing protein</fullName>
    </recommendedName>
</protein>
<reference evidence="1 2" key="1">
    <citation type="submission" date="2014-03" db="EMBL/GenBank/DDBJ databases">
        <title>Draft Genome Sequence of Actibacterium mucosum KCTC 23349, a Marine Alphaproteobacterium with Complex Ionic Requirements Isolated from Mediterranean Seawater at Malvarrosa Beach, Valencia, Spain.</title>
        <authorList>
            <person name="Arahal D.R."/>
            <person name="Shao Z."/>
            <person name="Lai Q."/>
            <person name="Pujalte M.J."/>
        </authorList>
    </citation>
    <scope>NUCLEOTIDE SEQUENCE [LARGE SCALE GENOMIC DNA]</scope>
    <source>
        <strain evidence="1 2">KCTC 23349</strain>
    </source>
</reference>
<name>A0A037ZJQ3_9RHOB</name>
<dbReference type="STRING" id="1454373.ACMU_08365"/>